<dbReference type="EMBL" id="CM045765">
    <property type="protein sequence ID" value="KAI7999227.1"/>
    <property type="molecule type" value="Genomic_DNA"/>
</dbReference>
<protein>
    <submittedName>
        <fullName evidence="1">Uncharacterized protein</fullName>
    </submittedName>
</protein>
<evidence type="ECO:0000313" key="1">
    <source>
        <dbReference type="EMBL" id="KAI7999227.1"/>
    </source>
</evidence>
<evidence type="ECO:0000313" key="2">
    <source>
        <dbReference type="Proteomes" id="UP001060215"/>
    </source>
</evidence>
<sequence length="188" mass="21890">MGESKTFAMFLLHVAVLWCFLFYLILLSLSPTQPNYTIVSFHISTHPNHVNTTTSRVNHGGHNVRLSFALEIQNPNQQYGVHHTNTLLKFYYGEYTLGEITIHRFHQKRGRTSQKLIHHVRAHARTKLLKTMSNSTVELKVSLVTRIRYELWGWMINHRQITLQGHLPIGLDGKISGKKEIKLYHREI</sequence>
<reference evidence="1 2" key="1">
    <citation type="journal article" date="2022" name="Plant J.">
        <title>Chromosome-level genome of Camellia lanceoleosa provides a valuable resource for understanding genome evolution and self-incompatibility.</title>
        <authorList>
            <person name="Gong W."/>
            <person name="Xiao S."/>
            <person name="Wang L."/>
            <person name="Liao Z."/>
            <person name="Chang Y."/>
            <person name="Mo W."/>
            <person name="Hu G."/>
            <person name="Li W."/>
            <person name="Zhao G."/>
            <person name="Zhu H."/>
            <person name="Hu X."/>
            <person name="Ji K."/>
            <person name="Xiang X."/>
            <person name="Song Q."/>
            <person name="Yuan D."/>
            <person name="Jin S."/>
            <person name="Zhang L."/>
        </authorList>
    </citation>
    <scope>NUCLEOTIDE SEQUENCE [LARGE SCALE GENOMIC DNA]</scope>
    <source>
        <strain evidence="1">SQ_2022a</strain>
    </source>
</reference>
<dbReference type="Proteomes" id="UP001060215">
    <property type="component" value="Chromosome 8"/>
</dbReference>
<keyword evidence="2" id="KW-1185">Reference proteome</keyword>
<comment type="caution">
    <text evidence="1">The sequence shown here is derived from an EMBL/GenBank/DDBJ whole genome shotgun (WGS) entry which is preliminary data.</text>
</comment>
<proteinExistence type="predicted"/>
<name>A0ACC0GFK0_9ERIC</name>
<gene>
    <name evidence="1" type="ORF">LOK49_LG09G01664</name>
</gene>
<organism evidence="1 2">
    <name type="scientific">Camellia lanceoleosa</name>
    <dbReference type="NCBI Taxonomy" id="1840588"/>
    <lineage>
        <taxon>Eukaryota</taxon>
        <taxon>Viridiplantae</taxon>
        <taxon>Streptophyta</taxon>
        <taxon>Embryophyta</taxon>
        <taxon>Tracheophyta</taxon>
        <taxon>Spermatophyta</taxon>
        <taxon>Magnoliopsida</taxon>
        <taxon>eudicotyledons</taxon>
        <taxon>Gunneridae</taxon>
        <taxon>Pentapetalae</taxon>
        <taxon>asterids</taxon>
        <taxon>Ericales</taxon>
        <taxon>Theaceae</taxon>
        <taxon>Camellia</taxon>
    </lineage>
</organism>
<accession>A0ACC0GFK0</accession>